<reference evidence="12 13" key="1">
    <citation type="submission" date="2020-10" db="EMBL/GenBank/DDBJ databases">
        <title>Phylogeny of dyella-like bacteria.</title>
        <authorList>
            <person name="Fu J."/>
        </authorList>
    </citation>
    <scope>NUCLEOTIDE SEQUENCE [LARGE SCALE GENOMIC DNA]</scope>
    <source>
        <strain evidence="12 13">Gsoil3046</strain>
    </source>
</reference>
<proteinExistence type="inferred from homology"/>
<dbReference type="Pfam" id="PF02108">
    <property type="entry name" value="FliH"/>
    <property type="match status" value="1"/>
</dbReference>
<dbReference type="Proteomes" id="UP001620460">
    <property type="component" value="Unassembled WGS sequence"/>
</dbReference>
<evidence type="ECO:0000256" key="1">
    <source>
        <dbReference type="ARBA" id="ARBA00003041"/>
    </source>
</evidence>
<sequence length="212" mass="23032">MAAQILRDSFAGAERWELPQVQDAARSEPVNDLPAPPTVSELEALERQARDEGYAAGRAEGLADAARERRAVVARLESLLESAARPLAALDDATEQELARLAVVIARRVLAHELATSPELIVQAVQQAARALPSATRELRVRVHPDDLALLREHAVAEEHWQLLPDPALARGDCLLESERSRLDARVDTRLAAVVDAVLGVDEDDGDEEITA</sequence>
<keyword evidence="12" id="KW-0282">Flagellum</keyword>
<evidence type="ECO:0000256" key="3">
    <source>
        <dbReference type="ARBA" id="ARBA00006602"/>
    </source>
</evidence>
<dbReference type="RefSeq" id="WP_404631683.1">
    <property type="nucleotide sequence ID" value="NZ_JADIKM010000002.1"/>
</dbReference>
<keyword evidence="12" id="KW-0966">Cell projection</keyword>
<dbReference type="InterPro" id="IPR000563">
    <property type="entry name" value="Flag_FliH"/>
</dbReference>
<protein>
    <recommendedName>
        <fullName evidence="4">Flagellar assembly protein FliH</fullName>
    </recommendedName>
</protein>
<keyword evidence="9" id="KW-1006">Bacterial flagellum protein export</keyword>
<evidence type="ECO:0000256" key="8">
    <source>
        <dbReference type="ARBA" id="ARBA00022927"/>
    </source>
</evidence>
<evidence type="ECO:0000256" key="4">
    <source>
        <dbReference type="ARBA" id="ARBA00016507"/>
    </source>
</evidence>
<evidence type="ECO:0000256" key="9">
    <source>
        <dbReference type="ARBA" id="ARBA00023225"/>
    </source>
</evidence>
<gene>
    <name evidence="12" type="ORF">ISP17_07485</name>
</gene>
<comment type="caution">
    <text evidence="12">The sequence shown here is derived from an EMBL/GenBank/DDBJ whole genome shotgun (WGS) entry which is preliminary data.</text>
</comment>
<keyword evidence="8" id="KW-0653">Protein transport</keyword>
<evidence type="ECO:0000256" key="10">
    <source>
        <dbReference type="SAM" id="MobiDB-lite"/>
    </source>
</evidence>
<evidence type="ECO:0000313" key="12">
    <source>
        <dbReference type="EMBL" id="MFK2903801.1"/>
    </source>
</evidence>
<evidence type="ECO:0000313" key="13">
    <source>
        <dbReference type="Proteomes" id="UP001620460"/>
    </source>
</evidence>
<evidence type="ECO:0000259" key="11">
    <source>
        <dbReference type="Pfam" id="PF02108"/>
    </source>
</evidence>
<dbReference type="PANTHER" id="PTHR34982">
    <property type="entry name" value="YOP PROTEINS TRANSLOCATION PROTEIN L"/>
    <property type="match status" value="1"/>
</dbReference>
<evidence type="ECO:0000256" key="5">
    <source>
        <dbReference type="ARBA" id="ARBA00022448"/>
    </source>
</evidence>
<organism evidence="12 13">
    <name type="scientific">Dyella ginsengisoli</name>
    <dbReference type="NCBI Taxonomy" id="363848"/>
    <lineage>
        <taxon>Bacteria</taxon>
        <taxon>Pseudomonadati</taxon>
        <taxon>Pseudomonadota</taxon>
        <taxon>Gammaproteobacteria</taxon>
        <taxon>Lysobacterales</taxon>
        <taxon>Rhodanobacteraceae</taxon>
        <taxon>Dyella</taxon>
    </lineage>
</organism>
<keyword evidence="12" id="KW-0969">Cilium</keyword>
<dbReference type="InterPro" id="IPR051472">
    <property type="entry name" value="T3SS_Stator/FliH"/>
</dbReference>
<feature type="domain" description="Flagellar assembly protein FliH/Type III secretion system HrpE" evidence="11">
    <location>
        <begin position="72"/>
        <end position="192"/>
    </location>
</feature>
<comment type="function">
    <text evidence="1">Needed for flagellar regrowth and assembly.</text>
</comment>
<comment type="similarity">
    <text evidence="3">Belongs to the FliH family.</text>
</comment>
<accession>A0ABW8JUE9</accession>
<keyword evidence="6" id="KW-0963">Cytoplasm</keyword>
<name>A0ABW8JUE9_9GAMM</name>
<evidence type="ECO:0000256" key="6">
    <source>
        <dbReference type="ARBA" id="ARBA00022490"/>
    </source>
</evidence>
<feature type="region of interest" description="Disordered" evidence="10">
    <location>
        <begin position="18"/>
        <end position="39"/>
    </location>
</feature>
<dbReference type="PANTHER" id="PTHR34982:SF1">
    <property type="entry name" value="FLAGELLAR ASSEMBLY PROTEIN FLIH"/>
    <property type="match status" value="1"/>
</dbReference>
<dbReference type="EMBL" id="JADIKM010000002">
    <property type="protein sequence ID" value="MFK2903801.1"/>
    <property type="molecule type" value="Genomic_DNA"/>
</dbReference>
<keyword evidence="7" id="KW-1005">Bacterial flagellum biogenesis</keyword>
<dbReference type="InterPro" id="IPR018035">
    <property type="entry name" value="Flagellar_FliH/T3SS_HrpE"/>
</dbReference>
<dbReference type="PRINTS" id="PR01003">
    <property type="entry name" value="FLGFLIH"/>
</dbReference>
<keyword evidence="13" id="KW-1185">Reference proteome</keyword>
<evidence type="ECO:0000256" key="2">
    <source>
        <dbReference type="ARBA" id="ARBA00004496"/>
    </source>
</evidence>
<evidence type="ECO:0000256" key="7">
    <source>
        <dbReference type="ARBA" id="ARBA00022795"/>
    </source>
</evidence>
<comment type="subcellular location">
    <subcellularLocation>
        <location evidence="2">Cytoplasm</location>
    </subcellularLocation>
</comment>
<keyword evidence="5" id="KW-0813">Transport</keyword>